<name>A0A068Y7D6_ECHMU</name>
<reference evidence="1" key="1">
    <citation type="journal article" date="2013" name="Nature">
        <title>The genomes of four tapeworm species reveal adaptations to parasitism.</title>
        <authorList>
            <person name="Tsai I.J."/>
            <person name="Zarowiecki M."/>
            <person name="Holroyd N."/>
            <person name="Garciarrubio A."/>
            <person name="Sanchez-Flores A."/>
            <person name="Brooks K.L."/>
            <person name="Tracey A."/>
            <person name="Bobes R.J."/>
            <person name="Fragoso G."/>
            <person name="Sciutto E."/>
            <person name="Aslett M."/>
            <person name="Beasley H."/>
            <person name="Bennett H.M."/>
            <person name="Cai J."/>
            <person name="Camicia F."/>
            <person name="Clark R."/>
            <person name="Cucher M."/>
            <person name="De Silva N."/>
            <person name="Day T.A."/>
            <person name="Deplazes P."/>
            <person name="Estrada K."/>
            <person name="Fernandez C."/>
            <person name="Holland P.W."/>
            <person name="Hou J."/>
            <person name="Hu S."/>
            <person name="Huckvale T."/>
            <person name="Hung S.S."/>
            <person name="Kamenetzky L."/>
            <person name="Keane J.A."/>
            <person name="Kiss F."/>
            <person name="Koziol U."/>
            <person name="Lambert O."/>
            <person name="Liu K."/>
            <person name="Luo X."/>
            <person name="Luo Y."/>
            <person name="Macchiaroli N."/>
            <person name="Nichol S."/>
            <person name="Paps J."/>
            <person name="Parkinson J."/>
            <person name="Pouchkina-Stantcheva N."/>
            <person name="Riddiford N."/>
            <person name="Rosenzvit M."/>
            <person name="Salinas G."/>
            <person name="Wasmuth J.D."/>
            <person name="Zamanian M."/>
            <person name="Zheng Y."/>
            <person name="Cai X."/>
            <person name="Soberon X."/>
            <person name="Olson P.D."/>
            <person name="Laclette J.P."/>
            <person name="Brehm K."/>
            <person name="Berriman M."/>
            <person name="Garciarrubio A."/>
            <person name="Bobes R.J."/>
            <person name="Fragoso G."/>
            <person name="Sanchez-Flores A."/>
            <person name="Estrada K."/>
            <person name="Cevallos M.A."/>
            <person name="Morett E."/>
            <person name="Gonzalez V."/>
            <person name="Portillo T."/>
            <person name="Ochoa-Leyva A."/>
            <person name="Jose M.V."/>
            <person name="Sciutto E."/>
            <person name="Landa A."/>
            <person name="Jimenez L."/>
            <person name="Valdes V."/>
            <person name="Carrero J.C."/>
            <person name="Larralde C."/>
            <person name="Morales-Montor J."/>
            <person name="Limon-Lason J."/>
            <person name="Soberon X."/>
            <person name="Laclette J.P."/>
        </authorList>
    </citation>
    <scope>NUCLEOTIDE SEQUENCE [LARGE SCALE GENOMIC DNA]</scope>
</reference>
<proteinExistence type="predicted"/>
<reference evidence="1" key="2">
    <citation type="submission" date="2015-11" db="EMBL/GenBank/DDBJ databases">
        <authorList>
            <person name="Zhang Y."/>
            <person name="Guo Z."/>
        </authorList>
    </citation>
    <scope>NUCLEOTIDE SEQUENCE</scope>
</reference>
<dbReference type="EMBL" id="LN902841">
    <property type="protein sequence ID" value="CDS40692.1"/>
    <property type="molecule type" value="Genomic_DNA"/>
</dbReference>
<sequence>MFARRRRFIYFKKSDTTEGHILYTRLSERGFRSHSVNGRLLHTPHSDYCNCFSYVLHLELDRKILIQK</sequence>
<accession>A0A068Y7D6</accession>
<gene>
    <name evidence="1" type="ORF">EmuJ_000828600</name>
</gene>
<dbReference type="Proteomes" id="UP000017246">
    <property type="component" value="Unassembled WGS sequence"/>
</dbReference>
<evidence type="ECO:0000313" key="1">
    <source>
        <dbReference type="EMBL" id="CDS40692.1"/>
    </source>
</evidence>
<dbReference type="AlphaFoldDB" id="A0A068Y7D6"/>
<protein>
    <submittedName>
        <fullName evidence="1">Expressed protein</fullName>
    </submittedName>
</protein>
<evidence type="ECO:0000313" key="2">
    <source>
        <dbReference type="Proteomes" id="UP000017246"/>
    </source>
</evidence>
<keyword evidence="2" id="KW-1185">Reference proteome</keyword>
<organism evidence="1 2">
    <name type="scientific">Echinococcus multilocularis</name>
    <name type="common">Fox tapeworm</name>
    <dbReference type="NCBI Taxonomy" id="6211"/>
    <lineage>
        <taxon>Eukaryota</taxon>
        <taxon>Metazoa</taxon>
        <taxon>Spiralia</taxon>
        <taxon>Lophotrochozoa</taxon>
        <taxon>Platyhelminthes</taxon>
        <taxon>Cestoda</taxon>
        <taxon>Eucestoda</taxon>
        <taxon>Cyclophyllidea</taxon>
        <taxon>Taeniidae</taxon>
        <taxon>Echinococcus</taxon>
    </lineage>
</organism>